<feature type="region of interest" description="Disordered" evidence="1">
    <location>
        <begin position="24"/>
        <end position="45"/>
    </location>
</feature>
<evidence type="ECO:0000313" key="2">
    <source>
        <dbReference type="EMBL" id="GAA3691465.1"/>
    </source>
</evidence>
<reference evidence="3" key="1">
    <citation type="journal article" date="2019" name="Int. J. Syst. Evol. Microbiol.">
        <title>The Global Catalogue of Microorganisms (GCM) 10K type strain sequencing project: providing services to taxonomists for standard genome sequencing and annotation.</title>
        <authorList>
            <consortium name="The Broad Institute Genomics Platform"/>
            <consortium name="The Broad Institute Genome Sequencing Center for Infectious Disease"/>
            <person name="Wu L."/>
            <person name="Ma J."/>
        </authorList>
    </citation>
    <scope>NUCLEOTIDE SEQUENCE [LARGE SCALE GENOMIC DNA]</scope>
    <source>
        <strain evidence="3">JCM 16548</strain>
    </source>
</reference>
<protein>
    <submittedName>
        <fullName evidence="2">Uncharacterized protein</fullName>
    </submittedName>
</protein>
<feature type="compositionally biased region" description="Basic and acidic residues" evidence="1">
    <location>
        <begin position="27"/>
        <end position="39"/>
    </location>
</feature>
<dbReference type="EMBL" id="BAAAYX010000002">
    <property type="protein sequence ID" value="GAA3691465.1"/>
    <property type="molecule type" value="Genomic_DNA"/>
</dbReference>
<dbReference type="Proteomes" id="UP001500051">
    <property type="component" value="Unassembled WGS sequence"/>
</dbReference>
<name>A0ABP7CM60_9ACTN</name>
<comment type="caution">
    <text evidence="2">The sequence shown here is derived from an EMBL/GenBank/DDBJ whole genome shotgun (WGS) entry which is preliminary data.</text>
</comment>
<gene>
    <name evidence="2" type="ORF">GCM10022204_03310</name>
</gene>
<organism evidence="2 3">
    <name type="scientific">Microlunatus aurantiacus</name>
    <dbReference type="NCBI Taxonomy" id="446786"/>
    <lineage>
        <taxon>Bacteria</taxon>
        <taxon>Bacillati</taxon>
        <taxon>Actinomycetota</taxon>
        <taxon>Actinomycetes</taxon>
        <taxon>Propionibacteriales</taxon>
        <taxon>Propionibacteriaceae</taxon>
        <taxon>Microlunatus</taxon>
    </lineage>
</organism>
<sequence length="73" mass="7803">MVASAGSATGGGVVGSADAIGVRLRARAPETRTARPADTRRRRREERGLAAVTIDFLRMNLKNAEVSRQPTLI</sequence>
<evidence type="ECO:0000313" key="3">
    <source>
        <dbReference type="Proteomes" id="UP001500051"/>
    </source>
</evidence>
<accession>A0ABP7CM60</accession>
<keyword evidence="3" id="KW-1185">Reference proteome</keyword>
<evidence type="ECO:0000256" key="1">
    <source>
        <dbReference type="SAM" id="MobiDB-lite"/>
    </source>
</evidence>
<proteinExistence type="predicted"/>